<dbReference type="Gene3D" id="3.40.250.10">
    <property type="entry name" value="Rhodanese-like domain"/>
    <property type="match status" value="2"/>
</dbReference>
<dbReference type="FunFam" id="3.40.250.10:FF:000001">
    <property type="entry name" value="Sulfurtransferase"/>
    <property type="match status" value="1"/>
</dbReference>
<dbReference type="Pfam" id="PF00581">
    <property type="entry name" value="Rhodanese"/>
    <property type="match status" value="2"/>
</dbReference>
<comment type="caution">
    <text evidence="4">The sequence shown here is derived from an EMBL/GenBank/DDBJ whole genome shotgun (WGS) entry which is preliminary data.</text>
</comment>
<dbReference type="Proteomes" id="UP000030988">
    <property type="component" value="Unassembled WGS sequence"/>
</dbReference>
<dbReference type="EC" id="2.8.1.2" evidence="4"/>
<evidence type="ECO:0000256" key="2">
    <source>
        <dbReference type="ARBA" id="ARBA00022737"/>
    </source>
</evidence>
<sequence length="279" mass="29077">MNELVSTAWLAQQAGDPALVVLDASAHLPAAGRDPAAEFASAHVPGAQFLDLASLTDRESPVPAALPTGDQFAARVAGLGIGAGTRVVLYDDSDIRTAARAWFIFRQHGFDEVAILDGGLAKWRAEGRPLESGTHAAEPAGDWRPQPGAMAVRGKADLLANLESGAEQVLDARSRARFMAEEPEANPQLAGGHIPGSLNLPYKAMFAPDGTFLPPADLRTAFDAAGIDWARPVVTTCGSGVTAAVLLFAMRLAGKTDTALYDGSWSEWGADPGTPKAVG</sequence>
<dbReference type="InterPro" id="IPR001763">
    <property type="entry name" value="Rhodanese-like_dom"/>
</dbReference>
<evidence type="ECO:0000256" key="1">
    <source>
        <dbReference type="ARBA" id="ARBA00022679"/>
    </source>
</evidence>
<dbReference type="InterPro" id="IPR045078">
    <property type="entry name" value="TST/MPST-like"/>
</dbReference>
<proteinExistence type="predicted"/>
<accession>A0A0B2BYB8</accession>
<gene>
    <name evidence="4" type="primary">sseA</name>
    <name evidence="4" type="ORF">PK98_08470</name>
</gene>
<evidence type="ECO:0000313" key="5">
    <source>
        <dbReference type="Proteomes" id="UP000030988"/>
    </source>
</evidence>
<dbReference type="STRING" id="1572751.PK98_08470"/>
<dbReference type="AlphaFoldDB" id="A0A0B2BYB8"/>
<dbReference type="InterPro" id="IPR036873">
    <property type="entry name" value="Rhodanese-like_dom_sf"/>
</dbReference>
<dbReference type="OrthoDB" id="9781034at2"/>
<keyword evidence="4" id="KW-0670">Pyruvate</keyword>
<protein>
    <submittedName>
        <fullName evidence="4">3-mercaptopyruvate sulfurtransferase</fullName>
        <ecNumber evidence="4">2.8.1.2</ecNumber>
    </submittedName>
</protein>
<dbReference type="PANTHER" id="PTHR11364:SF27">
    <property type="entry name" value="SULFURTRANSFERASE"/>
    <property type="match status" value="1"/>
</dbReference>
<organism evidence="4 5">
    <name type="scientific">Croceibacterium mercuriale</name>
    <dbReference type="NCBI Taxonomy" id="1572751"/>
    <lineage>
        <taxon>Bacteria</taxon>
        <taxon>Pseudomonadati</taxon>
        <taxon>Pseudomonadota</taxon>
        <taxon>Alphaproteobacteria</taxon>
        <taxon>Sphingomonadales</taxon>
        <taxon>Erythrobacteraceae</taxon>
        <taxon>Croceibacterium</taxon>
    </lineage>
</organism>
<dbReference type="GO" id="GO:0004792">
    <property type="term" value="F:thiosulfate-cyanide sulfurtransferase activity"/>
    <property type="evidence" value="ECO:0007669"/>
    <property type="project" value="InterPro"/>
</dbReference>
<name>A0A0B2BYB8_9SPHN</name>
<keyword evidence="2" id="KW-0677">Repeat</keyword>
<dbReference type="PROSITE" id="PS50206">
    <property type="entry name" value="RHODANESE_3"/>
    <property type="match status" value="2"/>
</dbReference>
<keyword evidence="5" id="KW-1185">Reference proteome</keyword>
<dbReference type="CDD" id="cd01449">
    <property type="entry name" value="TST_Repeat_2"/>
    <property type="match status" value="1"/>
</dbReference>
<dbReference type="RefSeq" id="WP_039095742.1">
    <property type="nucleotide sequence ID" value="NZ_JTDN01000001.1"/>
</dbReference>
<dbReference type="SUPFAM" id="SSF52821">
    <property type="entry name" value="Rhodanese/Cell cycle control phosphatase"/>
    <property type="match status" value="2"/>
</dbReference>
<keyword evidence="1 4" id="KW-0808">Transferase</keyword>
<feature type="domain" description="Rhodanese" evidence="3">
    <location>
        <begin position="163"/>
        <end position="277"/>
    </location>
</feature>
<evidence type="ECO:0000313" key="4">
    <source>
        <dbReference type="EMBL" id="KHL26449.1"/>
    </source>
</evidence>
<dbReference type="InterPro" id="IPR001307">
    <property type="entry name" value="Thiosulphate_STrfase_CS"/>
</dbReference>
<dbReference type="CDD" id="cd01448">
    <property type="entry name" value="TST_Repeat_1"/>
    <property type="match status" value="1"/>
</dbReference>
<dbReference type="GO" id="GO:0016784">
    <property type="term" value="F:3-mercaptopyruvate sulfurtransferase activity"/>
    <property type="evidence" value="ECO:0007669"/>
    <property type="project" value="UniProtKB-EC"/>
</dbReference>
<reference evidence="4 5" key="1">
    <citation type="submission" date="2014-11" db="EMBL/GenBank/DDBJ databases">
        <title>Draft genome sequence of Kirrobacter mercurialis.</title>
        <authorList>
            <person name="Coil D.A."/>
            <person name="Eisen J.A."/>
        </authorList>
    </citation>
    <scope>NUCLEOTIDE SEQUENCE [LARGE SCALE GENOMIC DNA]</scope>
    <source>
        <strain evidence="4 5">Coronado</strain>
    </source>
</reference>
<dbReference type="PANTHER" id="PTHR11364">
    <property type="entry name" value="THIOSULFATE SULFERTANSFERASE"/>
    <property type="match status" value="1"/>
</dbReference>
<dbReference type="EMBL" id="JTDN01000001">
    <property type="protein sequence ID" value="KHL26449.1"/>
    <property type="molecule type" value="Genomic_DNA"/>
</dbReference>
<dbReference type="SMART" id="SM00450">
    <property type="entry name" value="RHOD"/>
    <property type="match status" value="2"/>
</dbReference>
<evidence type="ECO:0000259" key="3">
    <source>
        <dbReference type="PROSITE" id="PS50206"/>
    </source>
</evidence>
<feature type="domain" description="Rhodanese" evidence="3">
    <location>
        <begin position="15"/>
        <end position="132"/>
    </location>
</feature>
<dbReference type="PROSITE" id="PS00380">
    <property type="entry name" value="RHODANESE_1"/>
    <property type="match status" value="1"/>
</dbReference>